<name>A0A4S8PGB6_9ACTN</name>
<gene>
    <name evidence="1" type="ORF">E9998_09385</name>
</gene>
<accession>A0A4S8PGB6</accession>
<dbReference type="RefSeq" id="WP_136529456.1">
    <property type="nucleotide sequence ID" value="NZ_STGX01000006.1"/>
</dbReference>
<protein>
    <submittedName>
        <fullName evidence="1">Uncharacterized protein</fullName>
    </submittedName>
</protein>
<organism evidence="1 2">
    <name type="scientific">Glycomyces paridis</name>
    <dbReference type="NCBI Taxonomy" id="2126555"/>
    <lineage>
        <taxon>Bacteria</taxon>
        <taxon>Bacillati</taxon>
        <taxon>Actinomycetota</taxon>
        <taxon>Actinomycetes</taxon>
        <taxon>Glycomycetales</taxon>
        <taxon>Glycomycetaceae</taxon>
        <taxon>Glycomyces</taxon>
    </lineage>
</organism>
<sequence length="366" mass="39411">MTGREALGPRPGPRARYEDLKDLLMRRPAFLLALVAVAVLAIDEGFGASGDGTPAPTEPYELVLGGGADPWCDDGDASNVSAAPADLRGPHFTLSISCLFRDAAVPRAQADTDIRLAVLGPAAPGTEFLFAQFASQADHLPDGKTDPAFVTAWIQAGAERVDLAEAPALGGHLVVSVPTDEAAVLWVEDAGRAQGLDLRTGEQVEPVGAYYGDIGFWTDEVEGFEYEDVVFYGDTSSWSVGCRWNFVDLTRTAWTEESGWAPEGSVYLVVAFRWCGASYDPVEWRLDTEKALSVFIDGEPLLPAAWTVTPYSNRGAEDHEATFIVPADVSEFKALFTPAGEVIDKATGEVFRISEMPPSTEWSPDF</sequence>
<reference evidence="1 2" key="1">
    <citation type="journal article" date="2018" name="Int. J. Syst. Evol. Microbiol.">
        <title>Glycomyces paridis sp. nov., isolated from the medicinal plant Paris polyphylla.</title>
        <authorList>
            <person name="Fang X.M."/>
            <person name="Bai J.L."/>
            <person name="Su J."/>
            <person name="Zhao L.L."/>
            <person name="Liu H.Y."/>
            <person name="Ma B.P."/>
            <person name="Zhang Y.Q."/>
            <person name="Yu L.Y."/>
        </authorList>
    </citation>
    <scope>NUCLEOTIDE SEQUENCE [LARGE SCALE GENOMIC DNA]</scope>
    <source>
        <strain evidence="1 2">CPCC 204357</strain>
    </source>
</reference>
<dbReference type="Proteomes" id="UP000305792">
    <property type="component" value="Unassembled WGS sequence"/>
</dbReference>
<proteinExistence type="predicted"/>
<comment type="caution">
    <text evidence="1">The sequence shown here is derived from an EMBL/GenBank/DDBJ whole genome shotgun (WGS) entry which is preliminary data.</text>
</comment>
<dbReference type="EMBL" id="STGX01000006">
    <property type="protein sequence ID" value="THV28961.1"/>
    <property type="molecule type" value="Genomic_DNA"/>
</dbReference>
<dbReference type="AlphaFoldDB" id="A0A4S8PGB6"/>
<evidence type="ECO:0000313" key="2">
    <source>
        <dbReference type="Proteomes" id="UP000305792"/>
    </source>
</evidence>
<dbReference type="OrthoDB" id="5180908at2"/>
<keyword evidence="2" id="KW-1185">Reference proteome</keyword>
<evidence type="ECO:0000313" key="1">
    <source>
        <dbReference type="EMBL" id="THV28961.1"/>
    </source>
</evidence>